<dbReference type="Gene3D" id="1.10.10.10">
    <property type="entry name" value="Winged helix-like DNA-binding domain superfamily/Winged helix DNA-binding domain"/>
    <property type="match status" value="1"/>
</dbReference>
<accession>A0ABV2LS72</accession>
<evidence type="ECO:0000313" key="8">
    <source>
        <dbReference type="Proteomes" id="UP001549146"/>
    </source>
</evidence>
<evidence type="ECO:0000313" key="7">
    <source>
        <dbReference type="EMBL" id="MET3731429.1"/>
    </source>
</evidence>
<dbReference type="InterPro" id="IPR036388">
    <property type="entry name" value="WH-like_DNA-bd_sf"/>
</dbReference>
<comment type="similarity">
    <text evidence="1">Belongs to the Fur family.</text>
</comment>
<keyword evidence="5" id="KW-0238">DNA-binding</keyword>
<keyword evidence="3" id="KW-0862">Zinc</keyword>
<dbReference type="PANTHER" id="PTHR33202:SF22">
    <property type="entry name" value="HYDROGEN PEROXIDE SENSITIVE REPRESSOR"/>
    <property type="match status" value="1"/>
</dbReference>
<evidence type="ECO:0000256" key="6">
    <source>
        <dbReference type="ARBA" id="ARBA00023163"/>
    </source>
</evidence>
<dbReference type="Pfam" id="PF01475">
    <property type="entry name" value="FUR"/>
    <property type="match status" value="1"/>
</dbReference>
<protein>
    <submittedName>
        <fullName evidence="7">Fur family ferric uptake transcriptional regulator</fullName>
    </submittedName>
</protein>
<dbReference type="SUPFAM" id="SSF46785">
    <property type="entry name" value="Winged helix' DNA-binding domain"/>
    <property type="match status" value="1"/>
</dbReference>
<dbReference type="InterPro" id="IPR036390">
    <property type="entry name" value="WH_DNA-bd_sf"/>
</dbReference>
<dbReference type="Proteomes" id="UP001549146">
    <property type="component" value="Unassembled WGS sequence"/>
</dbReference>
<name>A0ABV2LS72_9FLAO</name>
<dbReference type="InterPro" id="IPR002481">
    <property type="entry name" value="FUR"/>
</dbReference>
<dbReference type="RefSeq" id="WP_354507691.1">
    <property type="nucleotide sequence ID" value="NZ_JBEPMO010000004.1"/>
</dbReference>
<evidence type="ECO:0000256" key="5">
    <source>
        <dbReference type="ARBA" id="ARBA00023125"/>
    </source>
</evidence>
<proteinExistence type="inferred from homology"/>
<evidence type="ECO:0000256" key="2">
    <source>
        <dbReference type="ARBA" id="ARBA00022491"/>
    </source>
</evidence>
<keyword evidence="2" id="KW-0678">Repressor</keyword>
<organism evidence="7 8">
    <name type="scientific">Moheibacter stercoris</name>
    <dbReference type="NCBI Taxonomy" id="1628251"/>
    <lineage>
        <taxon>Bacteria</taxon>
        <taxon>Pseudomonadati</taxon>
        <taxon>Bacteroidota</taxon>
        <taxon>Flavobacteriia</taxon>
        <taxon>Flavobacteriales</taxon>
        <taxon>Weeksellaceae</taxon>
        <taxon>Moheibacter</taxon>
    </lineage>
</organism>
<keyword evidence="8" id="KW-1185">Reference proteome</keyword>
<gene>
    <name evidence="7" type="ORF">ABID46_000998</name>
</gene>
<reference evidence="7 8" key="1">
    <citation type="submission" date="2024-06" db="EMBL/GenBank/DDBJ databases">
        <title>Genomic Encyclopedia of Type Strains, Phase IV (KMG-IV): sequencing the most valuable type-strain genomes for metagenomic binning, comparative biology and taxonomic classification.</title>
        <authorList>
            <person name="Goeker M."/>
        </authorList>
    </citation>
    <scope>NUCLEOTIDE SEQUENCE [LARGE SCALE GENOMIC DNA]</scope>
    <source>
        <strain evidence="7 8">DSM 29388</strain>
    </source>
</reference>
<evidence type="ECO:0000256" key="1">
    <source>
        <dbReference type="ARBA" id="ARBA00007957"/>
    </source>
</evidence>
<sequence length="139" mass="15829">MSNLPENILKNRNILPTAMRLLVLKKFQQTEHALSLTELESELDTADKTTLYRTLKTFEKNKLVHSIEDGSGISKYALCDLSCECLPEQAHIHFHCMNCNETFCVKDQPIPSIQLTNSFKVSEVNLMLKGICENCQKRA</sequence>
<dbReference type="Gene3D" id="3.30.1490.190">
    <property type="match status" value="1"/>
</dbReference>
<evidence type="ECO:0000256" key="3">
    <source>
        <dbReference type="ARBA" id="ARBA00022833"/>
    </source>
</evidence>
<comment type="caution">
    <text evidence="7">The sequence shown here is derived from an EMBL/GenBank/DDBJ whole genome shotgun (WGS) entry which is preliminary data.</text>
</comment>
<evidence type="ECO:0000256" key="4">
    <source>
        <dbReference type="ARBA" id="ARBA00023015"/>
    </source>
</evidence>
<keyword evidence="4" id="KW-0805">Transcription regulation</keyword>
<dbReference type="PANTHER" id="PTHR33202">
    <property type="entry name" value="ZINC UPTAKE REGULATION PROTEIN"/>
    <property type="match status" value="1"/>
</dbReference>
<dbReference type="EMBL" id="JBEPMO010000004">
    <property type="protein sequence ID" value="MET3731429.1"/>
    <property type="molecule type" value="Genomic_DNA"/>
</dbReference>
<dbReference type="InterPro" id="IPR043135">
    <property type="entry name" value="Fur_C"/>
</dbReference>
<keyword evidence="6" id="KW-0804">Transcription</keyword>